<evidence type="ECO:0000259" key="5">
    <source>
        <dbReference type="PROSITE" id="PS50931"/>
    </source>
</evidence>
<dbReference type="SUPFAM" id="SSF46785">
    <property type="entry name" value="Winged helix' DNA-binding domain"/>
    <property type="match status" value="1"/>
</dbReference>
<feature type="domain" description="HTH lysR-type" evidence="5">
    <location>
        <begin position="1"/>
        <end position="58"/>
    </location>
</feature>
<dbReference type="SUPFAM" id="SSF53850">
    <property type="entry name" value="Periplasmic binding protein-like II"/>
    <property type="match status" value="1"/>
</dbReference>
<dbReference type="PROSITE" id="PS50931">
    <property type="entry name" value="HTH_LYSR"/>
    <property type="match status" value="1"/>
</dbReference>
<evidence type="ECO:0000256" key="1">
    <source>
        <dbReference type="ARBA" id="ARBA00009437"/>
    </source>
</evidence>
<dbReference type="RefSeq" id="WP_204394261.1">
    <property type="nucleotide sequence ID" value="NZ_JAFBBW010000001.1"/>
</dbReference>
<keyword evidence="4" id="KW-0804">Transcription</keyword>
<dbReference type="Gene3D" id="3.40.190.10">
    <property type="entry name" value="Periplasmic binding protein-like II"/>
    <property type="match status" value="2"/>
</dbReference>
<keyword evidence="3" id="KW-0238">DNA-binding</keyword>
<sequence length="297" mass="31646">MELRHLRWFIAVVEAGSLSSAARSGHITQPALSVMIAQLERDLGARLLERSRDGVQPTSAGSAVLEIARRMVDDAELVEAAARAGGDRVDEVRLAIADPGLLPLVAGAVAAAGIAGVPVKLVVGRHRPWEVDAVLNRSVHLAVVTSPILDRRVRTAPLTAERRGILVGPRNELFDASDLDVTFELLARHAAIDPVDTPEAWTDEWAYRPQMNGERMRQAGPPVDSMTATFLSSLTTEAVAFVPRQIGMIGQAMGLRYLEPRDGPPCEHLMAWRPPLSASAGLLLAAATASAPGAPPA</sequence>
<protein>
    <submittedName>
        <fullName evidence="6">LysR family transcriptional regulator</fullName>
    </submittedName>
</protein>
<gene>
    <name evidence="6" type="ORF">ACFPER_16280</name>
</gene>
<evidence type="ECO:0000256" key="2">
    <source>
        <dbReference type="ARBA" id="ARBA00023015"/>
    </source>
</evidence>
<organism evidence="6 7">
    <name type="scientific">Agromyces aurantiacus</name>
    <dbReference type="NCBI Taxonomy" id="165814"/>
    <lineage>
        <taxon>Bacteria</taxon>
        <taxon>Bacillati</taxon>
        <taxon>Actinomycetota</taxon>
        <taxon>Actinomycetes</taxon>
        <taxon>Micrococcales</taxon>
        <taxon>Microbacteriaceae</taxon>
        <taxon>Agromyces</taxon>
    </lineage>
</organism>
<dbReference type="Proteomes" id="UP001595960">
    <property type="component" value="Unassembled WGS sequence"/>
</dbReference>
<comment type="similarity">
    <text evidence="1">Belongs to the LysR transcriptional regulatory family.</text>
</comment>
<accession>A0ABV9R875</accession>
<name>A0ABV9R875_9MICO</name>
<dbReference type="Gene3D" id="1.10.10.10">
    <property type="entry name" value="Winged helix-like DNA-binding domain superfamily/Winged helix DNA-binding domain"/>
    <property type="match status" value="1"/>
</dbReference>
<dbReference type="Pfam" id="PF00126">
    <property type="entry name" value="HTH_1"/>
    <property type="match status" value="1"/>
</dbReference>
<dbReference type="PRINTS" id="PR00039">
    <property type="entry name" value="HTHLYSR"/>
</dbReference>
<proteinExistence type="inferred from homology"/>
<dbReference type="EMBL" id="JBHSJC010000002">
    <property type="protein sequence ID" value="MFC4830356.1"/>
    <property type="molecule type" value="Genomic_DNA"/>
</dbReference>
<evidence type="ECO:0000256" key="4">
    <source>
        <dbReference type="ARBA" id="ARBA00023163"/>
    </source>
</evidence>
<keyword evidence="7" id="KW-1185">Reference proteome</keyword>
<dbReference type="PANTHER" id="PTHR30346:SF28">
    <property type="entry name" value="HTH-TYPE TRANSCRIPTIONAL REGULATOR CYNR"/>
    <property type="match status" value="1"/>
</dbReference>
<evidence type="ECO:0000313" key="7">
    <source>
        <dbReference type="Proteomes" id="UP001595960"/>
    </source>
</evidence>
<dbReference type="InterPro" id="IPR000847">
    <property type="entry name" value="LysR_HTH_N"/>
</dbReference>
<reference evidence="7" key="1">
    <citation type="journal article" date="2019" name="Int. J. Syst. Evol. Microbiol.">
        <title>The Global Catalogue of Microorganisms (GCM) 10K type strain sequencing project: providing services to taxonomists for standard genome sequencing and annotation.</title>
        <authorList>
            <consortium name="The Broad Institute Genomics Platform"/>
            <consortium name="The Broad Institute Genome Sequencing Center for Infectious Disease"/>
            <person name="Wu L."/>
            <person name="Ma J."/>
        </authorList>
    </citation>
    <scope>NUCLEOTIDE SEQUENCE [LARGE SCALE GENOMIC DNA]</scope>
    <source>
        <strain evidence="7">CGMCC 1.12192</strain>
    </source>
</reference>
<evidence type="ECO:0000256" key="3">
    <source>
        <dbReference type="ARBA" id="ARBA00023125"/>
    </source>
</evidence>
<dbReference type="InterPro" id="IPR036388">
    <property type="entry name" value="WH-like_DNA-bd_sf"/>
</dbReference>
<evidence type="ECO:0000313" key="6">
    <source>
        <dbReference type="EMBL" id="MFC4830356.1"/>
    </source>
</evidence>
<dbReference type="PANTHER" id="PTHR30346">
    <property type="entry name" value="TRANSCRIPTIONAL DUAL REGULATOR HCAR-RELATED"/>
    <property type="match status" value="1"/>
</dbReference>
<dbReference type="InterPro" id="IPR036390">
    <property type="entry name" value="WH_DNA-bd_sf"/>
</dbReference>
<keyword evidence="2" id="KW-0805">Transcription regulation</keyword>
<comment type="caution">
    <text evidence="6">The sequence shown here is derived from an EMBL/GenBank/DDBJ whole genome shotgun (WGS) entry which is preliminary data.</text>
</comment>